<comment type="caution">
    <text evidence="8">The sequence shown here is derived from an EMBL/GenBank/DDBJ whole genome shotgun (WGS) entry which is preliminary data.</text>
</comment>
<dbReference type="GO" id="GO:0009401">
    <property type="term" value="P:phosphoenolpyruvate-dependent sugar phosphotransferase system"/>
    <property type="evidence" value="ECO:0007669"/>
    <property type="project" value="InterPro"/>
</dbReference>
<dbReference type="InterPro" id="IPR016152">
    <property type="entry name" value="PTrfase/Anion_transptr"/>
</dbReference>
<keyword evidence="4" id="KW-0804">Transcription</keyword>
<dbReference type="PROSITE" id="PS51099">
    <property type="entry name" value="PTS_EIIB_TYPE_2"/>
    <property type="match status" value="1"/>
</dbReference>
<dbReference type="GO" id="GO:0008982">
    <property type="term" value="F:protein-N(PI)-phosphohistidine-sugar phosphotransferase activity"/>
    <property type="evidence" value="ECO:0007669"/>
    <property type="project" value="InterPro"/>
</dbReference>
<evidence type="ECO:0000256" key="1">
    <source>
        <dbReference type="ARBA" id="ARBA00022737"/>
    </source>
</evidence>
<gene>
    <name evidence="8" type="ORF">R0G89_09005</name>
</gene>
<dbReference type="InterPro" id="IPR007737">
    <property type="entry name" value="Mga_HTH"/>
</dbReference>
<name>A0AAW8YJV9_PEDAC</name>
<dbReference type="Gene3D" id="1.10.10.10">
    <property type="entry name" value="Winged helix-like DNA-binding domain superfamily/Winged helix DNA-binding domain"/>
    <property type="match status" value="1"/>
</dbReference>
<keyword evidence="2" id="KW-0805">Transcription regulation</keyword>
<dbReference type="Gene3D" id="1.10.1790.10">
    <property type="entry name" value="PRD domain"/>
    <property type="match status" value="1"/>
</dbReference>
<keyword evidence="1" id="KW-0677">Repeat</keyword>
<sequence length="639" mass="72215">MHDREAEIVEFLIHHGVVHYEQIAKATKLSKRSIANYLDIIENDAQPFNLKLTRKPNVGIYLNGQLRNKQDFLAALKLHSGFTSKEARIRYLLIKLLDADRSYTLNELADDLYVSRSTLESDFKQIREFFNEYHVKIKRGANGIAIRASGEQRERLMAKILKTYWGQNISVIQDANGQIASTLKLPDYLLNFFPADLVQAVLAGITDFMVTSRLELTDYDLQSLAIHLIINTDDKITNDVESLGPDLLPETSQLLNAIKKQRTINFSATGLQRVNRYLEVIVARQKNSYQTSDVAQTEKQYYQFLLDKLAELEPDEVLLRDLAIHLATAVDRLKKGIVIDNPYTDEIKMNLPIAFDVAIQLGEAIETQYSVQLHDAELGYLALHFEAFFERCHLHAPIETVVVSSAGVGASQLLAQRLEERFNNSLKVTRILDLATVMKTNLAEKMVVSTIPIYGLKQPVILVSPLLPPEDIQQINHAIISLTKNNHSNSFFNLLDTQLIQIDSVKKSYVTVLEEIVGSLTKQNILVNNPKILEMLVEREKMASTALNAVAIPHIAPNYVQKSAIALWLVPQGVQWLGNTVYVVIFLALTREQVAASREVYKILNRMVENTAFCQQLAQVATVSKAMEHIQKFIQKEGD</sequence>
<dbReference type="Gene3D" id="3.40.930.10">
    <property type="entry name" value="Mannitol-specific EII, Chain A"/>
    <property type="match status" value="1"/>
</dbReference>
<evidence type="ECO:0000313" key="8">
    <source>
        <dbReference type="EMBL" id="MDV2621867.1"/>
    </source>
</evidence>
<dbReference type="InterPro" id="IPR002178">
    <property type="entry name" value="PTS_EIIA_type-2_dom"/>
</dbReference>
<dbReference type="InterPro" id="IPR050661">
    <property type="entry name" value="BglG_antiterminators"/>
</dbReference>
<dbReference type="GO" id="GO:0006355">
    <property type="term" value="P:regulation of DNA-templated transcription"/>
    <property type="evidence" value="ECO:0007669"/>
    <property type="project" value="InterPro"/>
</dbReference>
<protein>
    <submittedName>
        <fullName evidence="8">PRD domain-containing protein</fullName>
    </submittedName>
</protein>
<dbReference type="Pfam" id="PF00359">
    <property type="entry name" value="PTS_EIIA_2"/>
    <property type="match status" value="1"/>
</dbReference>
<keyword evidence="3" id="KW-0010">Activator</keyword>
<dbReference type="PROSITE" id="PS51372">
    <property type="entry name" value="PRD_2"/>
    <property type="match status" value="1"/>
</dbReference>
<evidence type="ECO:0000259" key="7">
    <source>
        <dbReference type="PROSITE" id="PS51372"/>
    </source>
</evidence>
<dbReference type="SUPFAM" id="SSF63520">
    <property type="entry name" value="PTS-regulatory domain, PRD"/>
    <property type="match status" value="1"/>
</dbReference>
<dbReference type="RefSeq" id="WP_008842181.1">
    <property type="nucleotide sequence ID" value="NZ_CP066046.1"/>
</dbReference>
<feature type="domain" description="PRD" evidence="7">
    <location>
        <begin position="289"/>
        <end position="395"/>
    </location>
</feature>
<dbReference type="PANTHER" id="PTHR30185:SF13">
    <property type="entry name" value="LICABCH OPERON REGULATOR-RELATED"/>
    <property type="match status" value="1"/>
</dbReference>
<dbReference type="Pfam" id="PF05043">
    <property type="entry name" value="Mga"/>
    <property type="match status" value="1"/>
</dbReference>
<accession>A0AAW8YJV9</accession>
<dbReference type="PROSITE" id="PS51094">
    <property type="entry name" value="PTS_EIIA_TYPE_2"/>
    <property type="match status" value="1"/>
</dbReference>
<dbReference type="InterPro" id="IPR013011">
    <property type="entry name" value="PTS_EIIB_2"/>
</dbReference>
<feature type="domain" description="PTS EIIA type-2" evidence="5">
    <location>
        <begin position="493"/>
        <end position="633"/>
    </location>
</feature>
<reference evidence="8" key="1">
    <citation type="journal article" date="2023" name="PeerJ">
        <title>Selection and evaluation of lactic acid bacteria from chicken feces in Thailand as potential probiotics.</title>
        <authorList>
            <person name="Khurajog B."/>
            <person name="Disastra Y."/>
            <person name="Lawwyne L.D."/>
            <person name="Sirichokchatchawan W."/>
            <person name="Niyomtham W."/>
            <person name="Yindee J."/>
            <person name="Hampson D.J."/>
            <person name="Prapasarakul N."/>
        </authorList>
    </citation>
    <scope>NUCLEOTIDE SEQUENCE</scope>
    <source>
        <strain evidence="8">BF9</strain>
    </source>
</reference>
<evidence type="ECO:0000256" key="3">
    <source>
        <dbReference type="ARBA" id="ARBA00023159"/>
    </source>
</evidence>
<dbReference type="PANTHER" id="PTHR30185">
    <property type="entry name" value="CRYPTIC BETA-GLUCOSIDE BGL OPERON ANTITERMINATOR"/>
    <property type="match status" value="1"/>
</dbReference>
<dbReference type="InterPro" id="IPR036634">
    <property type="entry name" value="PRD_sf"/>
</dbReference>
<dbReference type="InterPro" id="IPR011608">
    <property type="entry name" value="PRD"/>
</dbReference>
<evidence type="ECO:0000259" key="5">
    <source>
        <dbReference type="PROSITE" id="PS51094"/>
    </source>
</evidence>
<evidence type="ECO:0000256" key="4">
    <source>
        <dbReference type="ARBA" id="ARBA00023163"/>
    </source>
</evidence>
<dbReference type="Proteomes" id="UP001280897">
    <property type="component" value="Unassembled WGS sequence"/>
</dbReference>
<dbReference type="CDD" id="cd05568">
    <property type="entry name" value="PTS_IIB_bgl_like"/>
    <property type="match status" value="1"/>
</dbReference>
<reference evidence="8" key="2">
    <citation type="submission" date="2023-10" db="EMBL/GenBank/DDBJ databases">
        <authorList>
            <person name="Khurajog B."/>
        </authorList>
    </citation>
    <scope>NUCLEOTIDE SEQUENCE</scope>
    <source>
        <strain evidence="8">BF9</strain>
    </source>
</reference>
<evidence type="ECO:0000313" key="9">
    <source>
        <dbReference type="Proteomes" id="UP001280897"/>
    </source>
</evidence>
<proteinExistence type="predicted"/>
<dbReference type="AlphaFoldDB" id="A0AAW8YJV9"/>
<organism evidence="8 9">
    <name type="scientific">Pediococcus acidilactici</name>
    <dbReference type="NCBI Taxonomy" id="1254"/>
    <lineage>
        <taxon>Bacteria</taxon>
        <taxon>Bacillati</taxon>
        <taxon>Bacillota</taxon>
        <taxon>Bacilli</taxon>
        <taxon>Lactobacillales</taxon>
        <taxon>Lactobacillaceae</taxon>
        <taxon>Pediococcus</taxon>
        <taxon>Pediococcus acidilactici group</taxon>
    </lineage>
</organism>
<feature type="domain" description="PTS EIIB type-2" evidence="6">
    <location>
        <begin position="398"/>
        <end position="487"/>
    </location>
</feature>
<evidence type="ECO:0000259" key="6">
    <source>
        <dbReference type="PROSITE" id="PS51099"/>
    </source>
</evidence>
<dbReference type="SUPFAM" id="SSF55804">
    <property type="entry name" value="Phoshotransferase/anion transport protein"/>
    <property type="match status" value="1"/>
</dbReference>
<dbReference type="Pfam" id="PF00874">
    <property type="entry name" value="PRD"/>
    <property type="match status" value="1"/>
</dbReference>
<evidence type="ECO:0000256" key="2">
    <source>
        <dbReference type="ARBA" id="ARBA00023015"/>
    </source>
</evidence>
<dbReference type="InterPro" id="IPR036388">
    <property type="entry name" value="WH-like_DNA-bd_sf"/>
</dbReference>
<dbReference type="EMBL" id="JAWJAV010000006">
    <property type="protein sequence ID" value="MDV2621867.1"/>
    <property type="molecule type" value="Genomic_DNA"/>
</dbReference>